<dbReference type="Proteomes" id="UP001218188">
    <property type="component" value="Unassembled WGS sequence"/>
</dbReference>
<dbReference type="AlphaFoldDB" id="A0AAD6WPV9"/>
<dbReference type="SUPFAM" id="SSF50129">
    <property type="entry name" value="GroES-like"/>
    <property type="match status" value="1"/>
</dbReference>
<organism evidence="2 3">
    <name type="scientific">Mycena alexandri</name>
    <dbReference type="NCBI Taxonomy" id="1745969"/>
    <lineage>
        <taxon>Eukaryota</taxon>
        <taxon>Fungi</taxon>
        <taxon>Dikarya</taxon>
        <taxon>Basidiomycota</taxon>
        <taxon>Agaricomycotina</taxon>
        <taxon>Agaricomycetes</taxon>
        <taxon>Agaricomycetidae</taxon>
        <taxon>Agaricales</taxon>
        <taxon>Marasmiineae</taxon>
        <taxon>Mycenaceae</taxon>
        <taxon>Mycena</taxon>
    </lineage>
</organism>
<evidence type="ECO:0000256" key="1">
    <source>
        <dbReference type="SAM" id="MobiDB-lite"/>
    </source>
</evidence>
<reference evidence="2" key="1">
    <citation type="submission" date="2023-03" db="EMBL/GenBank/DDBJ databases">
        <title>Massive genome expansion in bonnet fungi (Mycena s.s.) driven by repeated elements and novel gene families across ecological guilds.</title>
        <authorList>
            <consortium name="Lawrence Berkeley National Laboratory"/>
            <person name="Harder C.B."/>
            <person name="Miyauchi S."/>
            <person name="Viragh M."/>
            <person name="Kuo A."/>
            <person name="Thoen E."/>
            <person name="Andreopoulos B."/>
            <person name="Lu D."/>
            <person name="Skrede I."/>
            <person name="Drula E."/>
            <person name="Henrissat B."/>
            <person name="Morin E."/>
            <person name="Kohler A."/>
            <person name="Barry K."/>
            <person name="LaButti K."/>
            <person name="Morin E."/>
            <person name="Salamov A."/>
            <person name="Lipzen A."/>
            <person name="Mereny Z."/>
            <person name="Hegedus B."/>
            <person name="Baldrian P."/>
            <person name="Stursova M."/>
            <person name="Weitz H."/>
            <person name="Taylor A."/>
            <person name="Grigoriev I.V."/>
            <person name="Nagy L.G."/>
            <person name="Martin F."/>
            <person name="Kauserud H."/>
        </authorList>
    </citation>
    <scope>NUCLEOTIDE SEQUENCE</scope>
    <source>
        <strain evidence="2">CBHHK200</strain>
    </source>
</reference>
<evidence type="ECO:0000313" key="2">
    <source>
        <dbReference type="EMBL" id="KAJ7020797.1"/>
    </source>
</evidence>
<proteinExistence type="predicted"/>
<feature type="compositionally biased region" description="Low complexity" evidence="1">
    <location>
        <begin position="639"/>
        <end position="648"/>
    </location>
</feature>
<evidence type="ECO:0000313" key="3">
    <source>
        <dbReference type="Proteomes" id="UP001218188"/>
    </source>
</evidence>
<keyword evidence="3" id="KW-1185">Reference proteome</keyword>
<protein>
    <submittedName>
        <fullName evidence="2">Uncharacterized protein</fullName>
    </submittedName>
</protein>
<dbReference type="EMBL" id="JARJCM010000251">
    <property type="protein sequence ID" value="KAJ7020797.1"/>
    <property type="molecule type" value="Genomic_DNA"/>
</dbReference>
<sequence length="767" mass="85584">MIDKYRASRVAIRRVFPGIIIRICQFHVMQAILRWERDNAVVGEAQARPTLDLRRKHQLLWAVREIQRCRQPEQWQQYLDQFRQRLDWIAEGSRTSAQTLWDYFEANWFCDEWRELWTDMGLPGDQNRDGMLSTNNWTERAFKTFNQVFLGNRNNKSIYRLVLILANEWFQYYQAWEPRKQLDTKIFKINAEGHRIWSCEGAVQPFVMENGDAAWRYGPRVQSRLEEEGHIAPLAQPHHVPIRTGEAVLSLGVMSISLFLLTALPRPSPAEQDETSACVCHTSTLDKICRTRNIIAEEIHRALVSLKALSSLELDACEITNGSLIMAPVLLLCLQPKLPKIRLSKREIKPMGHRGILVAHHLRAIQNFGCQLFLDVNLSEEPYARARVRESTRDCHTATLFKVGVGEFRIAPIHKPRVRLQALPLPLRPQHLFPAPQFPNASAPLSAAKYRPLAQTTMASVEVYIQVCAVGLDVVDIRLLGGHASDVSPINNDKEASHGFLPGRSFVGRVLERGREVRDEVVRRGEWVVGLLDIHKGCPFSLNALTQSATPFTTIYPLCTSGWCLTCLRTTCTLWAFVCTGIVKRVWEEVLTILLAPPPAVPLPDSRPATPGASPIDPPIAAAVTSDAAPTAPAPSPLPRRAAARAVRPVPPPPGTSTAESPTANPVVVPEAAVANEASNHESGAYIAIVRSRARSVRCDLDGTSSFLTSARASSSRRVASFSLAVRASMQLLSRFGRPPFAPVFLLSSSTLTSPLRLIFIPPPRRS</sequence>
<accession>A0AAD6WPV9</accession>
<comment type="caution">
    <text evidence="2">The sequence shown here is derived from an EMBL/GenBank/DDBJ whole genome shotgun (WGS) entry which is preliminary data.</text>
</comment>
<dbReference type="InterPro" id="IPR011032">
    <property type="entry name" value="GroES-like_sf"/>
</dbReference>
<feature type="region of interest" description="Disordered" evidence="1">
    <location>
        <begin position="625"/>
        <end position="665"/>
    </location>
</feature>
<feature type="compositionally biased region" description="Low complexity" evidence="1">
    <location>
        <begin position="656"/>
        <end position="665"/>
    </location>
</feature>
<dbReference type="Gene3D" id="3.90.180.10">
    <property type="entry name" value="Medium-chain alcohol dehydrogenases, catalytic domain"/>
    <property type="match status" value="1"/>
</dbReference>
<gene>
    <name evidence="2" type="ORF">C8F04DRAFT_1316589</name>
</gene>
<name>A0AAD6WPV9_9AGAR</name>